<dbReference type="Proteomes" id="UP000015093">
    <property type="component" value="Segment"/>
</dbReference>
<proteinExistence type="predicted"/>
<dbReference type="EMBL" id="KC595513">
    <property type="protein sequence ID" value="AGR47085.1"/>
    <property type="molecule type" value="Genomic_DNA"/>
</dbReference>
<evidence type="ECO:0000313" key="1">
    <source>
        <dbReference type="EMBL" id="AGR47085.1"/>
    </source>
</evidence>
<gene>
    <name evidence="1" type="ORF">SHANETTE_192</name>
</gene>
<evidence type="ECO:0000313" key="2">
    <source>
        <dbReference type="Proteomes" id="UP000015093"/>
    </source>
</evidence>
<dbReference type="KEGG" id="vg:26642535"/>
<sequence length="86" mass="9892">MPEMYVMFKPGSVMLCTKEIDFRGTIITAGTTGVVETVSLDAKEGRHYTIYFKVVLMDGWRKEEDVPYIFTEKRIKELGIKLLQTP</sequence>
<reference evidence="1 2" key="1">
    <citation type="journal article" date="2014" name="Genome Announc.">
        <title>Genome Sequences of Three Novel Bacillus cereus Bacteriophages.</title>
        <authorList>
            <person name="Grose J.H."/>
            <person name="Jensen J.D."/>
            <person name="Merrill B.D."/>
            <person name="Fisher J.N."/>
            <person name="Burnett S.H."/>
            <person name="Breakwell D.P."/>
        </authorList>
    </citation>
    <scope>NUCLEOTIDE SEQUENCE [LARGE SCALE GENOMIC DNA]</scope>
</reference>
<dbReference type="RefSeq" id="YP_009216187.1">
    <property type="nucleotide sequence ID" value="NC_028983.1"/>
</dbReference>
<organism evidence="1 2">
    <name type="scientific">Bacillus phage Shanette</name>
    <dbReference type="NCBI Taxonomy" id="1296656"/>
    <lineage>
        <taxon>Viruses</taxon>
        <taxon>Duplodnaviria</taxon>
        <taxon>Heunggongvirae</taxon>
        <taxon>Uroviricota</taxon>
        <taxon>Caudoviricetes</taxon>
        <taxon>Herelleviridae</taxon>
        <taxon>Spounavirinae</taxon>
        <taxon>Siminovitchvirus</taxon>
        <taxon>Siminovitchvirus shanette</taxon>
    </lineage>
</organism>
<dbReference type="GeneID" id="26642535"/>
<keyword evidence="2" id="KW-1185">Reference proteome</keyword>
<name>S5MMX3_9CAUD</name>
<protein>
    <submittedName>
        <fullName evidence="1">Uncharacterized protein</fullName>
    </submittedName>
</protein>
<accession>S5MMX3</accession>